<dbReference type="EMBL" id="VCHE01000055">
    <property type="protein sequence ID" value="KAB2573611.1"/>
    <property type="molecule type" value="Genomic_DNA"/>
</dbReference>
<feature type="signal peptide" evidence="1">
    <location>
        <begin position="1"/>
        <end position="17"/>
    </location>
</feature>
<evidence type="ECO:0000313" key="2">
    <source>
        <dbReference type="EMBL" id="KAB2573611.1"/>
    </source>
</evidence>
<comment type="caution">
    <text evidence="2">The sequence shown here is derived from an EMBL/GenBank/DDBJ whole genome shotgun (WGS) entry which is preliminary data.</text>
</comment>
<reference evidence="2 3" key="1">
    <citation type="journal article" date="2019" name="Sci. Rep.">
        <title>A multi-omics analysis of the grapevine pathogen Lasiodiplodia theobromae reveals that temperature affects the expression of virulence- and pathogenicity-related genes.</title>
        <authorList>
            <person name="Felix C."/>
            <person name="Meneses R."/>
            <person name="Goncalves M.F.M."/>
            <person name="Tilleman L."/>
            <person name="Duarte A.S."/>
            <person name="Jorrin-Novo J.V."/>
            <person name="Van de Peer Y."/>
            <person name="Deforce D."/>
            <person name="Van Nieuwerburgh F."/>
            <person name="Esteves A.C."/>
            <person name="Alves A."/>
        </authorList>
    </citation>
    <scope>NUCLEOTIDE SEQUENCE [LARGE SCALE GENOMIC DNA]</scope>
    <source>
        <strain evidence="2 3">LA-SOL3</strain>
    </source>
</reference>
<sequence length="142" mass="15142">MHSALFAIFGFATAAYTASIPRAALKSFEVTGFNFTQAAGSDAANVYFYVNEPNTGDLTICGDDAVRPNELRFCNGAPQFVFGDDFKTLSVSWLWGADGPDDHTSASGTANVTLNCVDDPSQQGQQQCTADDFKIEPTIVAP</sequence>
<evidence type="ECO:0000313" key="3">
    <source>
        <dbReference type="Proteomes" id="UP000325902"/>
    </source>
</evidence>
<keyword evidence="1" id="KW-0732">Signal</keyword>
<evidence type="ECO:0008006" key="4">
    <source>
        <dbReference type="Google" id="ProtNLM"/>
    </source>
</evidence>
<organism evidence="2 3">
    <name type="scientific">Lasiodiplodia theobromae</name>
    <dbReference type="NCBI Taxonomy" id="45133"/>
    <lineage>
        <taxon>Eukaryota</taxon>
        <taxon>Fungi</taxon>
        <taxon>Dikarya</taxon>
        <taxon>Ascomycota</taxon>
        <taxon>Pezizomycotina</taxon>
        <taxon>Dothideomycetes</taxon>
        <taxon>Dothideomycetes incertae sedis</taxon>
        <taxon>Botryosphaeriales</taxon>
        <taxon>Botryosphaeriaceae</taxon>
        <taxon>Lasiodiplodia</taxon>
    </lineage>
</organism>
<gene>
    <name evidence="2" type="ORF">DBV05_g7697</name>
</gene>
<keyword evidence="3" id="KW-1185">Reference proteome</keyword>
<dbReference type="Proteomes" id="UP000325902">
    <property type="component" value="Unassembled WGS sequence"/>
</dbReference>
<protein>
    <recommendedName>
        <fullName evidence="4">AA1-like domain-containing protein</fullName>
    </recommendedName>
</protein>
<evidence type="ECO:0000256" key="1">
    <source>
        <dbReference type="SAM" id="SignalP"/>
    </source>
</evidence>
<name>A0A5N5D7K9_9PEZI</name>
<dbReference type="AlphaFoldDB" id="A0A5N5D7K9"/>
<proteinExistence type="predicted"/>
<feature type="chain" id="PRO_5025064247" description="AA1-like domain-containing protein" evidence="1">
    <location>
        <begin position="18"/>
        <end position="142"/>
    </location>
</feature>
<accession>A0A5N5D7K9</accession>
<dbReference type="OrthoDB" id="3925849at2759"/>